<feature type="region of interest" description="Disordered" evidence="1">
    <location>
        <begin position="253"/>
        <end position="276"/>
    </location>
</feature>
<dbReference type="InterPro" id="IPR051082">
    <property type="entry name" value="Pentapeptide-BTB/POZ_domain"/>
</dbReference>
<evidence type="ECO:0000256" key="1">
    <source>
        <dbReference type="SAM" id="MobiDB-lite"/>
    </source>
</evidence>
<dbReference type="PANTHER" id="PTHR14136">
    <property type="entry name" value="BTB_POZ DOMAIN-CONTAINING PROTEIN KCTD9"/>
    <property type="match status" value="1"/>
</dbReference>
<dbReference type="KEGG" id="apre:CNX65_27630"/>
<dbReference type="RefSeq" id="WP_096496358.1">
    <property type="nucleotide sequence ID" value="NZ_CP023445.1"/>
</dbReference>
<dbReference type="Pfam" id="PF00805">
    <property type="entry name" value="Pentapeptide"/>
    <property type="match status" value="1"/>
</dbReference>
<dbReference type="Proteomes" id="UP000218505">
    <property type="component" value="Chromosome"/>
</dbReference>
<proteinExistence type="predicted"/>
<accession>A0A290ZC61</accession>
<dbReference type="InterPro" id="IPR001646">
    <property type="entry name" value="5peptide_repeat"/>
</dbReference>
<reference evidence="2" key="1">
    <citation type="submission" date="2017-09" db="EMBL/GenBank/DDBJ databases">
        <title>Complete Genome Sequence of ansamitocin-producing Bacterium Actinosynnema pretiosum X47.</title>
        <authorList>
            <person name="Cao G."/>
            <person name="Zong G."/>
            <person name="Zhong C."/>
            <person name="Fu J."/>
        </authorList>
    </citation>
    <scope>NUCLEOTIDE SEQUENCE [LARGE SCALE GENOMIC DNA]</scope>
    <source>
        <strain evidence="2">X47</strain>
    </source>
</reference>
<keyword evidence="3" id="KW-1185">Reference proteome</keyword>
<protein>
    <recommendedName>
        <fullName evidence="4">Oxetanocin A resistance protein</fullName>
    </recommendedName>
</protein>
<dbReference type="PANTHER" id="PTHR14136:SF37">
    <property type="entry name" value="PENTAPEPTIDE REPEAT-CONTAINING PROTEIN"/>
    <property type="match status" value="1"/>
</dbReference>
<evidence type="ECO:0000313" key="3">
    <source>
        <dbReference type="Proteomes" id="UP000218505"/>
    </source>
</evidence>
<evidence type="ECO:0000313" key="2">
    <source>
        <dbReference type="EMBL" id="ATE56586.1"/>
    </source>
</evidence>
<dbReference type="Gene3D" id="2.160.20.80">
    <property type="entry name" value="E3 ubiquitin-protein ligase SopA"/>
    <property type="match status" value="1"/>
</dbReference>
<evidence type="ECO:0008006" key="4">
    <source>
        <dbReference type="Google" id="ProtNLM"/>
    </source>
</evidence>
<gene>
    <name evidence="2" type="ORF">CNX65_27630</name>
</gene>
<dbReference type="SUPFAM" id="SSF141571">
    <property type="entry name" value="Pentapeptide repeat-like"/>
    <property type="match status" value="1"/>
</dbReference>
<name>A0A290ZC61_9PSEU</name>
<dbReference type="AlphaFoldDB" id="A0A290ZC61"/>
<organism evidence="2 3">
    <name type="scientific">Actinosynnema pretiosum</name>
    <dbReference type="NCBI Taxonomy" id="42197"/>
    <lineage>
        <taxon>Bacteria</taxon>
        <taxon>Bacillati</taxon>
        <taxon>Actinomycetota</taxon>
        <taxon>Actinomycetes</taxon>
        <taxon>Pseudonocardiales</taxon>
        <taxon>Pseudonocardiaceae</taxon>
        <taxon>Actinosynnema</taxon>
    </lineage>
</organism>
<sequence>MLEPPREWQPLRADCSRCAGLCCVVPEFAASSDFAITKPARTPCPNLGPDFRCGIHTRLRATGFTGCTVYDCFGAGQHVTQVVFNGRDWTDPEVAGRLFEVFPVVRTLHEVLNYLVEAAARLPEGGLRAEVVEARADLEALLSQGPDVLRRTNPEARRREVNTLLLRASESLRAPASRRPDHRGADLIGRSFAGADLRGASLRGALLIGADLRRADLRGADLIGADLRGADLRGTDLRDTLFLVQSQLDAAKGDHTTTLSPPLMHSQHWPTNPTRG</sequence>
<dbReference type="EMBL" id="CP023445">
    <property type="protein sequence ID" value="ATE56586.1"/>
    <property type="molecule type" value="Genomic_DNA"/>
</dbReference>